<keyword evidence="2" id="KW-0413">Isomerase</keyword>
<gene>
    <name evidence="3" type="ORF">KCQ71_25580</name>
</gene>
<dbReference type="InterPro" id="IPR008928">
    <property type="entry name" value="6-hairpin_glycosidase_sf"/>
</dbReference>
<dbReference type="SUPFAM" id="SSF48208">
    <property type="entry name" value="Six-hairpin glycosidases"/>
    <property type="match status" value="1"/>
</dbReference>
<evidence type="ECO:0000256" key="1">
    <source>
        <dbReference type="ARBA" id="ARBA00008558"/>
    </source>
</evidence>
<dbReference type="InterPro" id="IPR010819">
    <property type="entry name" value="AGE/CE"/>
</dbReference>
<dbReference type="Gene3D" id="1.50.10.10">
    <property type="match status" value="1"/>
</dbReference>
<evidence type="ECO:0000256" key="2">
    <source>
        <dbReference type="ARBA" id="ARBA00023235"/>
    </source>
</evidence>
<protein>
    <submittedName>
        <fullName evidence="3">AGE family epimerase/isomerase</fullName>
    </submittedName>
</protein>
<reference evidence="3 4" key="1">
    <citation type="submission" date="2021-04" db="EMBL/GenBank/DDBJ databases">
        <title>Ruania sp. nov., isolated from sandy soil of mangrove forest.</title>
        <authorList>
            <person name="Ge X."/>
            <person name="Huang R."/>
            <person name="Liu W."/>
        </authorList>
    </citation>
    <scope>NUCLEOTIDE SEQUENCE [LARGE SCALE GENOMIC DNA]</scope>
    <source>
        <strain evidence="3 4">N2-46</strain>
    </source>
</reference>
<evidence type="ECO:0000313" key="4">
    <source>
        <dbReference type="Proteomes" id="UP000826651"/>
    </source>
</evidence>
<proteinExistence type="inferred from homology"/>
<evidence type="ECO:0000313" key="3">
    <source>
        <dbReference type="EMBL" id="MBZ2199539.1"/>
    </source>
</evidence>
<comment type="similarity">
    <text evidence="1">Belongs to the N-acylglucosamine 2-epimerase family.</text>
</comment>
<dbReference type="EMBL" id="JAGSHT010000030">
    <property type="protein sequence ID" value="MBZ2199539.1"/>
    <property type="molecule type" value="Genomic_DNA"/>
</dbReference>
<dbReference type="PANTHER" id="PTHR15108">
    <property type="entry name" value="N-ACYLGLUCOSAMINE-2-EPIMERASE"/>
    <property type="match status" value="1"/>
</dbReference>
<dbReference type="RefSeq" id="WP_223411537.1">
    <property type="nucleotide sequence ID" value="NZ_JAGSHT010000030.1"/>
</dbReference>
<keyword evidence="4" id="KW-1185">Reference proteome</keyword>
<accession>A0ABS7SI71</accession>
<dbReference type="InterPro" id="IPR012341">
    <property type="entry name" value="6hp_glycosidase-like_sf"/>
</dbReference>
<sequence length="407" mass="44883">MSLPNAPGQAREQLESIVLPFWLEHGVDERDGGFHTCFDNRGRTRTSTDKFTWSQGRFVWLLARAADLGHRGSLDVDGDRLLALATTGARFLESFAVRADGTSRFALVRTGHAAAPGHPDRSVYADCFVAMGLAELGRVTGEPHWLELARPIVERARTDIRAGTAPTPPYDVPAGYQAFGPRMILLNTLLVFAQAELSLHRSRSTFPWLLEGLDAMLEHRLPDGTFAEMTGPDPESLIGRHRVPGHAIEGIWMALEAMPLVADERDRNPLLDSIGALCTLGWDRELGGLLRFTDSSGAAAPTGTTSGTPYEDLVARTWSTKLWWVHSEAAATTAIAATRYGHGPSAQWFQQIWDYTLTTFPGRGDGEEWIQIRDRNGRPLDEVVALPVKDPYHVARNLMQIVELGRS</sequence>
<organism evidence="3 4">
    <name type="scientific">Occultella gossypii</name>
    <dbReference type="NCBI Taxonomy" id="2800820"/>
    <lineage>
        <taxon>Bacteria</taxon>
        <taxon>Bacillati</taxon>
        <taxon>Actinomycetota</taxon>
        <taxon>Actinomycetes</taxon>
        <taxon>Micrococcales</taxon>
        <taxon>Ruaniaceae</taxon>
        <taxon>Occultella</taxon>
    </lineage>
</organism>
<comment type="caution">
    <text evidence="3">The sequence shown here is derived from an EMBL/GenBank/DDBJ whole genome shotgun (WGS) entry which is preliminary data.</text>
</comment>
<dbReference type="Proteomes" id="UP000826651">
    <property type="component" value="Unassembled WGS sequence"/>
</dbReference>
<dbReference type="Pfam" id="PF07221">
    <property type="entry name" value="GlcNAc_2-epim"/>
    <property type="match status" value="1"/>
</dbReference>
<name>A0ABS7SI71_9MICO</name>